<protein>
    <submittedName>
        <fullName evidence="1">Nitrite reductase</fullName>
    </submittedName>
</protein>
<dbReference type="OrthoDB" id="9815695at2"/>
<dbReference type="KEGG" id="meso:BSQ44_05595"/>
<sequence>MKILTANRLIDGEAVWYSADRGWIERIDGAEVASDAFAEERLRSVGKASFDRDEVVDVDLIDVQAIDGRIVPVRLRERIRAAGPTNRLDLGKQAEPETTHTA</sequence>
<accession>A0A1L3SNF9</accession>
<proteinExistence type="predicted"/>
<dbReference type="InterPro" id="IPR021270">
    <property type="entry name" value="DUF2849"/>
</dbReference>
<gene>
    <name evidence="1" type="ORF">BSQ44_05595</name>
</gene>
<name>A0A1L3SNF9_9HYPH</name>
<dbReference type="Proteomes" id="UP000182840">
    <property type="component" value="Chromosome"/>
</dbReference>
<dbReference type="Pfam" id="PF11011">
    <property type="entry name" value="DUF2849"/>
    <property type="match status" value="1"/>
</dbReference>
<organism evidence="1 2">
    <name type="scientific">Aquibium oceanicum</name>
    <dbReference type="NCBI Taxonomy" id="1670800"/>
    <lineage>
        <taxon>Bacteria</taxon>
        <taxon>Pseudomonadati</taxon>
        <taxon>Pseudomonadota</taxon>
        <taxon>Alphaproteobacteria</taxon>
        <taxon>Hyphomicrobiales</taxon>
        <taxon>Phyllobacteriaceae</taxon>
        <taxon>Aquibium</taxon>
    </lineage>
</organism>
<reference evidence="2" key="1">
    <citation type="submission" date="2016-11" db="EMBL/GenBank/DDBJ databases">
        <title>Mesorhizobium oceanicum sp. nov., isolated from deep seawater in South China Sea.</title>
        <authorList>
            <person name="Fu G.-Y."/>
        </authorList>
    </citation>
    <scope>NUCLEOTIDE SEQUENCE [LARGE SCALE GENOMIC DNA]</scope>
    <source>
        <strain evidence="2">B7</strain>
    </source>
</reference>
<evidence type="ECO:0000313" key="2">
    <source>
        <dbReference type="Proteomes" id="UP000182840"/>
    </source>
</evidence>
<dbReference type="AlphaFoldDB" id="A0A1L3SNF9"/>
<dbReference type="STRING" id="1670800.BSQ44_05595"/>
<dbReference type="EMBL" id="CP018171">
    <property type="protein sequence ID" value="APH70910.1"/>
    <property type="molecule type" value="Genomic_DNA"/>
</dbReference>
<evidence type="ECO:0000313" key="1">
    <source>
        <dbReference type="EMBL" id="APH70910.1"/>
    </source>
</evidence>
<dbReference type="RefSeq" id="WP_072602319.1">
    <property type="nucleotide sequence ID" value="NZ_CP018171.1"/>
</dbReference>
<keyword evidence="2" id="KW-1185">Reference proteome</keyword>